<reference evidence="1" key="1">
    <citation type="submission" date="2021-02" db="EMBL/GenBank/DDBJ databases">
        <authorList>
            <person name="Dougan E. K."/>
            <person name="Rhodes N."/>
            <person name="Thang M."/>
            <person name="Chan C."/>
        </authorList>
    </citation>
    <scope>NUCLEOTIDE SEQUENCE</scope>
</reference>
<evidence type="ECO:0000313" key="2">
    <source>
        <dbReference type="Proteomes" id="UP000654075"/>
    </source>
</evidence>
<comment type="caution">
    <text evidence="1">The sequence shown here is derived from an EMBL/GenBank/DDBJ whole genome shotgun (WGS) entry which is preliminary data.</text>
</comment>
<sequence length="129" mass="13991">DQDMMPASSRALEVDPEAHWTALIAAERALPRYSADRLRSIDSALDKDALWPTCGARVALAQRLRPRGALRKRCERQFDEVLLPLIGGKVKDPGPSGEANSSASILFQARQLLEGCAQAWLAAVGGPEQ</sequence>
<gene>
    <name evidence="1" type="ORF">PGLA1383_LOCUS16048</name>
</gene>
<accession>A0A813E6L2</accession>
<proteinExistence type="predicted"/>
<dbReference type="AlphaFoldDB" id="A0A813E6L2"/>
<dbReference type="Proteomes" id="UP000654075">
    <property type="component" value="Unassembled WGS sequence"/>
</dbReference>
<dbReference type="EMBL" id="CAJNNV010009636">
    <property type="protein sequence ID" value="CAE8597611.1"/>
    <property type="molecule type" value="Genomic_DNA"/>
</dbReference>
<protein>
    <submittedName>
        <fullName evidence="1">Uncharacterized protein</fullName>
    </submittedName>
</protein>
<name>A0A813E6L2_POLGL</name>
<keyword evidence="2" id="KW-1185">Reference proteome</keyword>
<evidence type="ECO:0000313" key="1">
    <source>
        <dbReference type="EMBL" id="CAE8597611.1"/>
    </source>
</evidence>
<organism evidence="1 2">
    <name type="scientific">Polarella glacialis</name>
    <name type="common">Dinoflagellate</name>
    <dbReference type="NCBI Taxonomy" id="89957"/>
    <lineage>
        <taxon>Eukaryota</taxon>
        <taxon>Sar</taxon>
        <taxon>Alveolata</taxon>
        <taxon>Dinophyceae</taxon>
        <taxon>Suessiales</taxon>
        <taxon>Suessiaceae</taxon>
        <taxon>Polarella</taxon>
    </lineage>
</organism>
<feature type="non-terminal residue" evidence="1">
    <location>
        <position position="1"/>
    </location>
</feature>
<feature type="non-terminal residue" evidence="1">
    <location>
        <position position="129"/>
    </location>
</feature>